<name>A0A814YBC7_9BILA</name>
<dbReference type="Proteomes" id="UP000663854">
    <property type="component" value="Unassembled WGS sequence"/>
</dbReference>
<evidence type="ECO:0000313" key="2">
    <source>
        <dbReference type="EMBL" id="CAF1223624.1"/>
    </source>
</evidence>
<keyword evidence="10" id="KW-1185">Reference proteome</keyword>
<comment type="caution">
    <text evidence="3">The sequence shown here is derived from an EMBL/GenBank/DDBJ whole genome shotgun (WGS) entry which is preliminary data.</text>
</comment>
<dbReference type="AlphaFoldDB" id="A0A814YBC7"/>
<accession>A0A814YBC7</accession>
<dbReference type="EMBL" id="CAJOAX010003491">
    <property type="protein sequence ID" value="CAF3857185.1"/>
    <property type="molecule type" value="Genomic_DNA"/>
</dbReference>
<reference evidence="3" key="1">
    <citation type="submission" date="2021-02" db="EMBL/GenBank/DDBJ databases">
        <authorList>
            <person name="Nowell W R."/>
        </authorList>
    </citation>
    <scope>NUCLEOTIDE SEQUENCE</scope>
</reference>
<dbReference type="EMBL" id="CAJNOO010001644">
    <property type="protein sequence ID" value="CAF1182194.1"/>
    <property type="molecule type" value="Genomic_DNA"/>
</dbReference>
<evidence type="ECO:0000313" key="7">
    <source>
        <dbReference type="EMBL" id="CAF3806142.1"/>
    </source>
</evidence>
<evidence type="ECO:0000313" key="6">
    <source>
        <dbReference type="EMBL" id="CAF3705443.1"/>
    </source>
</evidence>
<evidence type="ECO:0000313" key="1">
    <source>
        <dbReference type="EMBL" id="CAF1182194.1"/>
    </source>
</evidence>
<proteinExistence type="predicted"/>
<evidence type="ECO:0000313" key="5">
    <source>
        <dbReference type="EMBL" id="CAF1508500.1"/>
    </source>
</evidence>
<dbReference type="EMBL" id="CAJNOL010002521">
    <property type="protein sequence ID" value="CAF1508500.1"/>
    <property type="molecule type" value="Genomic_DNA"/>
</dbReference>
<dbReference type="EMBL" id="CAJNOH010001531">
    <property type="protein sequence ID" value="CAF1227254.1"/>
    <property type="molecule type" value="Genomic_DNA"/>
</dbReference>
<evidence type="ECO:0000313" key="10">
    <source>
        <dbReference type="Proteomes" id="UP000663870"/>
    </source>
</evidence>
<gene>
    <name evidence="7" type="ORF">FNK824_LOCUS15291</name>
    <name evidence="6" type="ORF">JBS370_LOCUS9785</name>
    <name evidence="5" type="ORF">JXQ802_LOCUS40852</name>
    <name evidence="8" type="ORF">OTI717_LOCUS21495</name>
    <name evidence="3" type="ORF">PYM288_LOCUS26195</name>
    <name evidence="1" type="ORF">RFH988_LOCUS23571</name>
    <name evidence="2" type="ORF">SEV965_LOCUS22319</name>
    <name evidence="4" type="ORF">ZHD862_LOCUS27950</name>
</gene>
<dbReference type="Proteomes" id="UP000663864">
    <property type="component" value="Unassembled WGS sequence"/>
</dbReference>
<dbReference type="EMBL" id="CAJOBE010002202">
    <property type="protein sequence ID" value="CAF3806142.1"/>
    <property type="molecule type" value="Genomic_DNA"/>
</dbReference>
<protein>
    <submittedName>
        <fullName evidence="3">Uncharacterized protein</fullName>
    </submittedName>
</protein>
<dbReference type="Proteomes" id="UP000663874">
    <property type="component" value="Unassembled WGS sequence"/>
</dbReference>
<evidence type="ECO:0000313" key="4">
    <source>
        <dbReference type="EMBL" id="CAF1300750.1"/>
    </source>
</evidence>
<evidence type="ECO:0000313" key="8">
    <source>
        <dbReference type="EMBL" id="CAF3857185.1"/>
    </source>
</evidence>
<evidence type="ECO:0000313" key="3">
    <source>
        <dbReference type="EMBL" id="CAF1227254.1"/>
    </source>
</evidence>
<dbReference type="Proteomes" id="UP000663836">
    <property type="component" value="Unassembled WGS sequence"/>
</dbReference>
<dbReference type="EMBL" id="CAJNOT010002268">
    <property type="protein sequence ID" value="CAF1300750.1"/>
    <property type="molecule type" value="Genomic_DNA"/>
</dbReference>
<dbReference type="EMBL" id="CAJNOU010001570">
    <property type="protein sequence ID" value="CAF1223624.1"/>
    <property type="molecule type" value="Genomic_DNA"/>
</dbReference>
<dbReference type="OrthoDB" id="10398343at2759"/>
<sequence length="168" mass="19126">MVLQSGDLLIDIGGEVYGQSPLPPLISIPVQSILDYFHLTLEIHLVFLLNQRTTIFPKPVHIQMNRLLLSIKYPHTIKRHPVDIESTGKWKATQLRVSLSCITLPFAVHYYIPQPYRRQPSAQKFIQPSTPTPAAILKTKEDVSTDIDIRGAIEKINLRLELLENNVK</sequence>
<dbReference type="EMBL" id="CAJOBD010000681">
    <property type="protein sequence ID" value="CAF3705443.1"/>
    <property type="molecule type" value="Genomic_DNA"/>
</dbReference>
<organism evidence="3 9">
    <name type="scientific">Rotaria sordida</name>
    <dbReference type="NCBI Taxonomy" id="392033"/>
    <lineage>
        <taxon>Eukaryota</taxon>
        <taxon>Metazoa</taxon>
        <taxon>Spiralia</taxon>
        <taxon>Gnathifera</taxon>
        <taxon>Rotifera</taxon>
        <taxon>Eurotatoria</taxon>
        <taxon>Bdelloidea</taxon>
        <taxon>Philodinida</taxon>
        <taxon>Philodinidae</taxon>
        <taxon>Rotaria</taxon>
    </lineage>
</organism>
<dbReference type="Proteomes" id="UP000663889">
    <property type="component" value="Unassembled WGS sequence"/>
</dbReference>
<dbReference type="Proteomes" id="UP000663870">
    <property type="component" value="Unassembled WGS sequence"/>
</dbReference>
<evidence type="ECO:0000313" key="9">
    <source>
        <dbReference type="Proteomes" id="UP000663854"/>
    </source>
</evidence>
<dbReference type="Proteomes" id="UP000663823">
    <property type="component" value="Unassembled WGS sequence"/>
</dbReference>
<dbReference type="Proteomes" id="UP000663882">
    <property type="component" value="Unassembled WGS sequence"/>
</dbReference>